<protein>
    <submittedName>
        <fullName evidence="1">Uncharacterized protein</fullName>
    </submittedName>
</protein>
<name>A0A6P1YK68_9HYPH</name>
<keyword evidence="2" id="KW-1185">Reference proteome</keyword>
<proteinExistence type="predicted"/>
<sequence>MITEEQRQIEVAGRHGPEVVGYVIDRATSCLRMYSMTIDPLRKVARQLGYAITTHGSLVKDIDLLAIPWTEDAVEAEVLAAAVIEIIRAADENEFAIVDRDCPRPKPHGRRCWSIHFTGGGFFDFGVMPRGAG</sequence>
<accession>A0A6P1YK68</accession>
<evidence type="ECO:0000313" key="1">
    <source>
        <dbReference type="EMBL" id="QIB32623.1"/>
    </source>
</evidence>
<evidence type="ECO:0000313" key="2">
    <source>
        <dbReference type="Proteomes" id="UP000464751"/>
    </source>
</evidence>
<dbReference type="AlphaFoldDB" id="A0A6P1YK68"/>
<dbReference type="RefSeq" id="WP_163073651.1">
    <property type="nucleotide sequence ID" value="NZ_CP048630.1"/>
</dbReference>
<gene>
    <name evidence="1" type="ORF">G3A50_02075</name>
</gene>
<reference evidence="1 2" key="1">
    <citation type="submission" date="2020-02" db="EMBL/GenBank/DDBJ databases">
        <authorList>
            <person name="Li G."/>
        </authorList>
    </citation>
    <scope>NUCLEOTIDE SEQUENCE [LARGE SCALE GENOMIC DNA]</scope>
    <source>
        <strain evidence="1 2">DSM 102029</strain>
    </source>
</reference>
<dbReference type="EMBL" id="CP048630">
    <property type="protein sequence ID" value="QIB32623.1"/>
    <property type="molecule type" value="Genomic_DNA"/>
</dbReference>
<dbReference type="Proteomes" id="UP000464751">
    <property type="component" value="Chromosome"/>
</dbReference>
<dbReference type="KEGG" id="apra:G3A50_02075"/>
<organism evidence="1 2">
    <name type="scientific">Ancylobacter pratisalsi</name>
    <dbReference type="NCBI Taxonomy" id="1745854"/>
    <lineage>
        <taxon>Bacteria</taxon>
        <taxon>Pseudomonadati</taxon>
        <taxon>Pseudomonadota</taxon>
        <taxon>Alphaproteobacteria</taxon>
        <taxon>Hyphomicrobiales</taxon>
        <taxon>Xanthobacteraceae</taxon>
        <taxon>Ancylobacter</taxon>
    </lineage>
</organism>